<reference evidence="7" key="2">
    <citation type="journal article" date="2022" name="Hortic Res">
        <title>The genome of Dioscorea zingiberensis sheds light on the biosynthesis, origin and evolution of the medicinally important diosgenin saponins.</title>
        <authorList>
            <person name="Li Y."/>
            <person name="Tan C."/>
            <person name="Li Z."/>
            <person name="Guo J."/>
            <person name="Li S."/>
            <person name="Chen X."/>
            <person name="Wang C."/>
            <person name="Dai X."/>
            <person name="Yang H."/>
            <person name="Song W."/>
            <person name="Hou L."/>
            <person name="Xu J."/>
            <person name="Tong Z."/>
            <person name="Xu A."/>
            <person name="Yuan X."/>
            <person name="Wang W."/>
            <person name="Yang Q."/>
            <person name="Chen L."/>
            <person name="Sun Z."/>
            <person name="Wang K."/>
            <person name="Pan B."/>
            <person name="Chen J."/>
            <person name="Bao Y."/>
            <person name="Liu F."/>
            <person name="Qi X."/>
            <person name="Gang D.R."/>
            <person name="Wen J."/>
            <person name="Li J."/>
        </authorList>
    </citation>
    <scope>NUCLEOTIDE SEQUENCE</scope>
    <source>
        <strain evidence="7">Dzin_1.0</strain>
    </source>
</reference>
<evidence type="ECO:0000256" key="1">
    <source>
        <dbReference type="ARBA" id="ARBA00008773"/>
    </source>
</evidence>
<dbReference type="GO" id="GO:0005975">
    <property type="term" value="P:carbohydrate metabolic process"/>
    <property type="evidence" value="ECO:0007669"/>
    <property type="project" value="InterPro"/>
</dbReference>
<dbReference type="SUPFAM" id="SSF51445">
    <property type="entry name" value="(Trans)glycosidases"/>
    <property type="match status" value="1"/>
</dbReference>
<gene>
    <name evidence="7" type="ORF">J5N97_014520</name>
</gene>
<evidence type="ECO:0000313" key="7">
    <source>
        <dbReference type="EMBL" id="KAJ0979046.1"/>
    </source>
</evidence>
<keyword evidence="6" id="KW-0732">Signal</keyword>
<evidence type="ECO:0000256" key="4">
    <source>
        <dbReference type="RuleBase" id="RU004335"/>
    </source>
</evidence>
<dbReference type="EMBL" id="JAGGNH010000003">
    <property type="protein sequence ID" value="KAJ0979046.1"/>
    <property type="molecule type" value="Genomic_DNA"/>
</dbReference>
<dbReference type="PANTHER" id="PTHR32227">
    <property type="entry name" value="GLUCAN ENDO-1,3-BETA-GLUCOSIDASE BG1-RELATED-RELATED"/>
    <property type="match status" value="1"/>
</dbReference>
<dbReference type="AlphaFoldDB" id="A0A9D5CSN7"/>
<comment type="caution">
    <text evidence="7">The sequence shown here is derived from an EMBL/GenBank/DDBJ whole genome shotgun (WGS) entry which is preliminary data.</text>
</comment>
<evidence type="ECO:0000256" key="3">
    <source>
        <dbReference type="ARBA" id="ARBA00023295"/>
    </source>
</evidence>
<dbReference type="OrthoDB" id="941679at2759"/>
<keyword evidence="2 5" id="KW-0378">Hydrolase</keyword>
<dbReference type="Gene3D" id="3.20.20.80">
    <property type="entry name" value="Glycosidases"/>
    <property type="match status" value="1"/>
</dbReference>
<protein>
    <submittedName>
        <fullName evidence="7">Uncharacterized protein</fullName>
    </submittedName>
</protein>
<comment type="similarity">
    <text evidence="1 4">Belongs to the glycosyl hydrolase 17 family.</text>
</comment>
<dbReference type="GO" id="GO:0042973">
    <property type="term" value="F:glucan endo-1,3-beta-D-glucosidase activity"/>
    <property type="evidence" value="ECO:0007669"/>
    <property type="project" value="UniProtKB-ARBA"/>
</dbReference>
<reference evidence="7" key="1">
    <citation type="submission" date="2021-03" db="EMBL/GenBank/DDBJ databases">
        <authorList>
            <person name="Li Z."/>
            <person name="Yang C."/>
        </authorList>
    </citation>
    <scope>NUCLEOTIDE SEQUENCE</scope>
    <source>
        <strain evidence="7">Dzin_1.0</strain>
        <tissue evidence="7">Leaf</tissue>
    </source>
</reference>
<dbReference type="InterPro" id="IPR017853">
    <property type="entry name" value="GH"/>
</dbReference>
<evidence type="ECO:0000256" key="5">
    <source>
        <dbReference type="RuleBase" id="RU004336"/>
    </source>
</evidence>
<proteinExistence type="inferred from homology"/>
<feature type="signal peptide" evidence="6">
    <location>
        <begin position="1"/>
        <end position="24"/>
    </location>
</feature>
<name>A0A9D5CSN7_9LILI</name>
<sequence>MAFIWIAALLLLSSTFNVLPGTEAIGVNYGMLGDNLPTPAQVVALYKSKNIRKLRLYNPDSGALQALQGSGIQVVLGTLNQDLQQLASTPSYATNWVATNVVPYAQSVNFSYINAGNEVIPGTLANYVYPAMQNLDSALQAANLDIPVTTSVSTEVLGVSYPPSQGAFSQTAGPIMAPIVSYLAKKQTPLLVNVYPYFAYSSDPENVKLDYALFTAQGVVVQDGSLGYNNLFDAIVDSTYSALEKAGQSNVEVVVSETGWPSSGGGNGATIENAKTYNNNVLTHVEGGTGTPKRPGKEIETYLFAMFNENQKPAGTEQNFGLFHPDMTEVYPVDFTS</sequence>
<evidence type="ECO:0000256" key="2">
    <source>
        <dbReference type="ARBA" id="ARBA00022801"/>
    </source>
</evidence>
<dbReference type="FunFam" id="3.20.20.80:FF:000010">
    <property type="entry name" value="glucan endo-1,3-beta-glucosidase, basic"/>
    <property type="match status" value="1"/>
</dbReference>
<dbReference type="InterPro" id="IPR044965">
    <property type="entry name" value="Glyco_hydro_17_plant"/>
</dbReference>
<keyword evidence="8" id="KW-1185">Reference proteome</keyword>
<feature type="chain" id="PRO_5038976612" evidence="6">
    <location>
        <begin position="25"/>
        <end position="337"/>
    </location>
</feature>
<organism evidence="7 8">
    <name type="scientific">Dioscorea zingiberensis</name>
    <dbReference type="NCBI Taxonomy" id="325984"/>
    <lineage>
        <taxon>Eukaryota</taxon>
        <taxon>Viridiplantae</taxon>
        <taxon>Streptophyta</taxon>
        <taxon>Embryophyta</taxon>
        <taxon>Tracheophyta</taxon>
        <taxon>Spermatophyta</taxon>
        <taxon>Magnoliopsida</taxon>
        <taxon>Liliopsida</taxon>
        <taxon>Dioscoreales</taxon>
        <taxon>Dioscoreaceae</taxon>
        <taxon>Dioscorea</taxon>
    </lineage>
</organism>
<evidence type="ECO:0000313" key="8">
    <source>
        <dbReference type="Proteomes" id="UP001085076"/>
    </source>
</evidence>
<keyword evidence="3 5" id="KW-0326">Glycosidase</keyword>
<dbReference type="PROSITE" id="PS00587">
    <property type="entry name" value="GLYCOSYL_HYDROL_F17"/>
    <property type="match status" value="1"/>
</dbReference>
<evidence type="ECO:0000256" key="6">
    <source>
        <dbReference type="SAM" id="SignalP"/>
    </source>
</evidence>
<dbReference type="Pfam" id="PF00332">
    <property type="entry name" value="Glyco_hydro_17"/>
    <property type="match status" value="1"/>
</dbReference>
<accession>A0A9D5CSN7</accession>
<dbReference type="InterPro" id="IPR000490">
    <property type="entry name" value="Glyco_hydro_17"/>
</dbReference>
<dbReference type="Proteomes" id="UP001085076">
    <property type="component" value="Miscellaneous, Linkage group lg03"/>
</dbReference>